<dbReference type="GO" id="GO:0009088">
    <property type="term" value="P:threonine biosynthetic process"/>
    <property type="evidence" value="ECO:0007669"/>
    <property type="project" value="UniProtKB-UniRule"/>
</dbReference>
<keyword evidence="4 8" id="KW-0547">Nucleotide-binding</keyword>
<dbReference type="InterPro" id="IPR002575">
    <property type="entry name" value="Aminoglycoside_PTrfase"/>
</dbReference>
<feature type="domain" description="Aminoglycoside phosphotransferase" evidence="10">
    <location>
        <begin position="27"/>
        <end position="265"/>
    </location>
</feature>
<comment type="catalytic activity">
    <reaction evidence="8">
        <text>L-homoserine + ATP = O-phospho-L-homoserine + ADP + H(+)</text>
        <dbReference type="Rhea" id="RHEA:13985"/>
        <dbReference type="ChEBI" id="CHEBI:15378"/>
        <dbReference type="ChEBI" id="CHEBI:30616"/>
        <dbReference type="ChEBI" id="CHEBI:57476"/>
        <dbReference type="ChEBI" id="CHEBI:57590"/>
        <dbReference type="ChEBI" id="CHEBI:456216"/>
        <dbReference type="EC" id="2.7.1.39"/>
    </reaction>
</comment>
<comment type="similarity">
    <text evidence="7 8">Belongs to the pseudomonas-type ThrB family.</text>
</comment>
<protein>
    <recommendedName>
        <fullName evidence="8 9">Homoserine kinase</fullName>
        <shortName evidence="8">HK</shortName>
        <shortName evidence="8">HSK</shortName>
        <ecNumber evidence="8 9">2.7.1.39</ecNumber>
    </recommendedName>
</protein>
<dbReference type="EMBL" id="CP041636">
    <property type="protein sequence ID" value="QDO97993.1"/>
    <property type="molecule type" value="Genomic_DNA"/>
</dbReference>
<sequence>MAVYTEIDETQLNALLQRYELGCALSVKGIAEGVENSNYLLGTETGSYILTLYERRVKRDDLPYFLGLMDHLAAKGLACPTPIHDRDGNLLNEVAGRPCAIISFLNGVWPKKPTAKQCQELGAATARLHLAGKDFPLHRPNALSVDGWAKLVADCEARADSVMPGLAHDIAREYDALKAAWPETPGRAGDRPLPHGVIHADLFPDNVFFIGETFSGLIDFYFACNDYFAYEVAINLNAWCFEADGAFNVTKARALLSGYESVRPLTDGEVHTLPLFARGAALRFLLTRLYDWLNQVPGALVKPKDPLEYWKKLKFHRQVLGASAYGIER</sequence>
<evidence type="ECO:0000256" key="7">
    <source>
        <dbReference type="ARBA" id="ARBA00038240"/>
    </source>
</evidence>
<evidence type="ECO:0000256" key="8">
    <source>
        <dbReference type="HAMAP-Rule" id="MF_00301"/>
    </source>
</evidence>
<dbReference type="Pfam" id="PF01636">
    <property type="entry name" value="APH"/>
    <property type="match status" value="1"/>
</dbReference>
<dbReference type="RefSeq" id="WP_144068974.1">
    <property type="nucleotide sequence ID" value="NZ_CP041636.1"/>
</dbReference>
<dbReference type="KEGG" id="fer:FNB15_12250"/>
<dbReference type="GO" id="GO:0005524">
    <property type="term" value="F:ATP binding"/>
    <property type="evidence" value="ECO:0007669"/>
    <property type="project" value="UniProtKB-KW"/>
</dbReference>
<dbReference type="NCBIfam" id="NF003558">
    <property type="entry name" value="PRK05231.1"/>
    <property type="match status" value="1"/>
</dbReference>
<keyword evidence="3 8" id="KW-0791">Threonine biosynthesis</keyword>
<evidence type="ECO:0000313" key="11">
    <source>
        <dbReference type="EMBL" id="QDO97993.1"/>
    </source>
</evidence>
<dbReference type="CDD" id="cd05153">
    <property type="entry name" value="HomoserineK_II"/>
    <property type="match status" value="1"/>
</dbReference>
<dbReference type="InterPro" id="IPR011009">
    <property type="entry name" value="Kinase-like_dom_sf"/>
</dbReference>
<proteinExistence type="inferred from homology"/>
<dbReference type="Gene3D" id="3.30.200.20">
    <property type="entry name" value="Phosphorylase Kinase, domain 1"/>
    <property type="match status" value="1"/>
</dbReference>
<dbReference type="PANTHER" id="PTHR21064">
    <property type="entry name" value="AMINOGLYCOSIDE PHOSPHOTRANSFERASE DOMAIN-CONTAINING PROTEIN-RELATED"/>
    <property type="match status" value="1"/>
</dbReference>
<evidence type="ECO:0000313" key="12">
    <source>
        <dbReference type="Proteomes" id="UP000317496"/>
    </source>
</evidence>
<dbReference type="UniPathway" id="UPA00050">
    <property type="reaction ID" value="UER00064"/>
</dbReference>
<evidence type="ECO:0000256" key="3">
    <source>
        <dbReference type="ARBA" id="ARBA00022697"/>
    </source>
</evidence>
<keyword evidence="2 8" id="KW-0808">Transferase</keyword>
<evidence type="ECO:0000259" key="10">
    <source>
        <dbReference type="Pfam" id="PF01636"/>
    </source>
</evidence>
<gene>
    <name evidence="8" type="primary">thrB</name>
    <name evidence="11" type="ORF">FNB15_12250</name>
</gene>
<keyword evidence="12" id="KW-1185">Reference proteome</keyword>
<dbReference type="NCBIfam" id="TIGR00938">
    <property type="entry name" value="thrB_alt"/>
    <property type="match status" value="1"/>
</dbReference>
<evidence type="ECO:0000256" key="6">
    <source>
        <dbReference type="ARBA" id="ARBA00022840"/>
    </source>
</evidence>
<keyword evidence="5 8" id="KW-0418">Kinase</keyword>
<evidence type="ECO:0000256" key="5">
    <source>
        <dbReference type="ARBA" id="ARBA00022777"/>
    </source>
</evidence>
<keyword evidence="1 8" id="KW-0028">Amino-acid biosynthesis</keyword>
<dbReference type="Proteomes" id="UP000317496">
    <property type="component" value="Chromosome"/>
</dbReference>
<dbReference type="InterPro" id="IPR050249">
    <property type="entry name" value="Pseudomonas-type_ThrB"/>
</dbReference>
<comment type="pathway">
    <text evidence="8">Amino-acid biosynthesis; L-threonine biosynthesis; L-threonine from L-aspartate: step 4/5.</text>
</comment>
<name>A0A516H2I8_9PROT</name>
<evidence type="ECO:0000256" key="1">
    <source>
        <dbReference type="ARBA" id="ARBA00022605"/>
    </source>
</evidence>
<evidence type="ECO:0000256" key="9">
    <source>
        <dbReference type="NCBIfam" id="TIGR00938"/>
    </source>
</evidence>
<organism evidence="11 12">
    <name type="scientific">Ferrovibrio terrae</name>
    <dbReference type="NCBI Taxonomy" id="2594003"/>
    <lineage>
        <taxon>Bacteria</taxon>
        <taxon>Pseudomonadati</taxon>
        <taxon>Pseudomonadota</taxon>
        <taxon>Alphaproteobacteria</taxon>
        <taxon>Rhodospirillales</taxon>
        <taxon>Rhodospirillaceae</taxon>
        <taxon>Ferrovibrio</taxon>
    </lineage>
</organism>
<dbReference type="OrthoDB" id="9777460at2"/>
<dbReference type="HAMAP" id="MF_00301">
    <property type="entry name" value="Homoser_kinase_2"/>
    <property type="match status" value="1"/>
</dbReference>
<dbReference type="InterPro" id="IPR005280">
    <property type="entry name" value="Homoserine_kinase_II"/>
</dbReference>
<keyword evidence="6 8" id="KW-0067">ATP-binding</keyword>
<dbReference type="PANTHER" id="PTHR21064:SF6">
    <property type="entry name" value="AMINOGLYCOSIDE PHOSPHOTRANSFERASE DOMAIN-CONTAINING PROTEIN"/>
    <property type="match status" value="1"/>
</dbReference>
<dbReference type="GO" id="GO:0004413">
    <property type="term" value="F:homoserine kinase activity"/>
    <property type="evidence" value="ECO:0007669"/>
    <property type="project" value="UniProtKB-UniRule"/>
</dbReference>
<evidence type="ECO:0000256" key="2">
    <source>
        <dbReference type="ARBA" id="ARBA00022679"/>
    </source>
</evidence>
<dbReference type="AlphaFoldDB" id="A0A516H2I8"/>
<dbReference type="Gene3D" id="3.90.1200.10">
    <property type="match status" value="1"/>
</dbReference>
<dbReference type="EC" id="2.7.1.39" evidence="8 9"/>
<reference evidence="11 12" key="1">
    <citation type="submission" date="2019-07" db="EMBL/GenBank/DDBJ databases">
        <title>Genome sequencing for Ferrovibrio sp. K5.</title>
        <authorList>
            <person name="Park S.-J."/>
        </authorList>
    </citation>
    <scope>NUCLEOTIDE SEQUENCE [LARGE SCALE GENOMIC DNA]</scope>
    <source>
        <strain evidence="11 12">K5</strain>
    </source>
</reference>
<evidence type="ECO:0000256" key="4">
    <source>
        <dbReference type="ARBA" id="ARBA00022741"/>
    </source>
</evidence>
<dbReference type="SUPFAM" id="SSF56112">
    <property type="entry name" value="Protein kinase-like (PK-like)"/>
    <property type="match status" value="1"/>
</dbReference>
<accession>A0A516H2I8</accession>